<organism evidence="3 4">
    <name type="scientific">Neodiprion lecontei</name>
    <name type="common">Redheaded pine sawfly</name>
    <dbReference type="NCBI Taxonomy" id="441921"/>
    <lineage>
        <taxon>Eukaryota</taxon>
        <taxon>Metazoa</taxon>
        <taxon>Ecdysozoa</taxon>
        <taxon>Arthropoda</taxon>
        <taxon>Hexapoda</taxon>
        <taxon>Insecta</taxon>
        <taxon>Pterygota</taxon>
        <taxon>Neoptera</taxon>
        <taxon>Endopterygota</taxon>
        <taxon>Hymenoptera</taxon>
        <taxon>Tenthredinoidea</taxon>
        <taxon>Diprionidae</taxon>
        <taxon>Diprioninae</taxon>
        <taxon>Neodiprion</taxon>
    </lineage>
</organism>
<sequence length="183" mass="20532">MGSSPEKCCCQSPHSASASATYNQERQTHPTYDPTTRNQQPPLPRNQNQPCHSFTPYNPPCPSRLYPEPKKSTFGSTLFTGLIILSIFAFLYYYYTYVLPRTGFRNLTRSPFYEGHNPTSFHLTRSTMVKISPCNSMLYILGYASADEVGESDEPDDIHENDSAEFVALQSSGRGRQPSLADV</sequence>
<keyword evidence="2" id="KW-0472">Membrane</keyword>
<gene>
    <name evidence="4" type="primary">LOC124295132</name>
</gene>
<keyword evidence="3" id="KW-1185">Reference proteome</keyword>
<dbReference type="RefSeq" id="XP_046599947.1">
    <property type="nucleotide sequence ID" value="XM_046743991.1"/>
</dbReference>
<name>A0ABM3GI54_NEOLC</name>
<dbReference type="GeneID" id="124295132"/>
<reference evidence="4" key="1">
    <citation type="submission" date="2025-08" db="UniProtKB">
        <authorList>
            <consortium name="RefSeq"/>
        </authorList>
    </citation>
    <scope>IDENTIFICATION</scope>
    <source>
        <tissue evidence="4">Thorax and Abdomen</tissue>
    </source>
</reference>
<feature type="transmembrane region" description="Helical" evidence="2">
    <location>
        <begin position="74"/>
        <end position="95"/>
    </location>
</feature>
<evidence type="ECO:0000256" key="2">
    <source>
        <dbReference type="SAM" id="Phobius"/>
    </source>
</evidence>
<evidence type="ECO:0000313" key="3">
    <source>
        <dbReference type="Proteomes" id="UP000829291"/>
    </source>
</evidence>
<keyword evidence="2" id="KW-0812">Transmembrane</keyword>
<feature type="region of interest" description="Disordered" evidence="1">
    <location>
        <begin position="1"/>
        <end position="51"/>
    </location>
</feature>
<protein>
    <submittedName>
        <fullName evidence="4">Uncharacterized protein LOC124295132 isoform X2</fullName>
    </submittedName>
</protein>
<feature type="compositionally biased region" description="Polar residues" evidence="1">
    <location>
        <begin position="12"/>
        <end position="36"/>
    </location>
</feature>
<dbReference type="Proteomes" id="UP000829291">
    <property type="component" value="Chromosome 6"/>
</dbReference>
<keyword evidence="2" id="KW-1133">Transmembrane helix</keyword>
<evidence type="ECO:0000256" key="1">
    <source>
        <dbReference type="SAM" id="MobiDB-lite"/>
    </source>
</evidence>
<feature type="compositionally biased region" description="Low complexity" evidence="1">
    <location>
        <begin position="37"/>
        <end position="50"/>
    </location>
</feature>
<proteinExistence type="predicted"/>
<evidence type="ECO:0000313" key="4">
    <source>
        <dbReference type="RefSeq" id="XP_046599947.1"/>
    </source>
</evidence>
<accession>A0ABM3GI54</accession>